<dbReference type="SFLD" id="SFLDG01129">
    <property type="entry name" value="C1.5:_HAD__Beta-PGM__Phosphata"/>
    <property type="match status" value="1"/>
</dbReference>
<dbReference type="GO" id="GO:0016787">
    <property type="term" value="F:hydrolase activity"/>
    <property type="evidence" value="ECO:0007669"/>
    <property type="project" value="UniProtKB-KW"/>
</dbReference>
<dbReference type="InterPro" id="IPR023214">
    <property type="entry name" value="HAD_sf"/>
</dbReference>
<organism evidence="1 2">
    <name type="scientific">Yanghanlia caeni</name>
    <dbReference type="NCBI Taxonomy" id="3064283"/>
    <lineage>
        <taxon>Bacteria</taxon>
        <taxon>Pseudomonadati</taxon>
        <taxon>Pseudomonadota</taxon>
        <taxon>Betaproteobacteria</taxon>
        <taxon>Burkholderiales</taxon>
        <taxon>Alcaligenaceae</taxon>
        <taxon>Yanghanlia</taxon>
    </lineage>
</organism>
<dbReference type="SUPFAM" id="SSF56784">
    <property type="entry name" value="HAD-like"/>
    <property type="match status" value="1"/>
</dbReference>
<proteinExistence type="predicted"/>
<dbReference type="Gene3D" id="3.40.50.1000">
    <property type="entry name" value="HAD superfamily/HAD-like"/>
    <property type="match status" value="1"/>
</dbReference>
<dbReference type="PANTHER" id="PTHR43434">
    <property type="entry name" value="PHOSPHOGLYCOLATE PHOSPHATASE"/>
    <property type="match status" value="1"/>
</dbReference>
<gene>
    <name evidence="1" type="ORF">Q8947_03410</name>
</gene>
<dbReference type="InterPro" id="IPR050155">
    <property type="entry name" value="HAD-like_hydrolase_sf"/>
</dbReference>
<sequence length="217" mass="24420">MKRYKAVIFDWDGTVMDSTSCIAGAIQAACIDLELPVPSFEEASWVIGLSLDSALQRCAPTLPPERIPEFTERYRHHFFQLDQTLTMFEGVVPMLDDLRARNVRLGVATGKSRVGLDRVLQAQRLADRFDYTRCADESKGKPHPAMLFDIMQRLDLEPQHVLMVGDTTHDIQMAASAGVDSMAVTYGAHSKRTLLLSEPTVMVSSVREMHNWLIERL</sequence>
<evidence type="ECO:0000313" key="2">
    <source>
        <dbReference type="Proteomes" id="UP001232156"/>
    </source>
</evidence>
<dbReference type="InterPro" id="IPR036412">
    <property type="entry name" value="HAD-like_sf"/>
</dbReference>
<comment type="caution">
    <text evidence="1">The sequence shown here is derived from an EMBL/GenBank/DDBJ whole genome shotgun (WGS) entry which is preliminary data.</text>
</comment>
<dbReference type="NCBIfam" id="TIGR01549">
    <property type="entry name" value="HAD-SF-IA-v1"/>
    <property type="match status" value="1"/>
</dbReference>
<name>A0ABU1D421_9BURK</name>
<protein>
    <submittedName>
        <fullName evidence="1">HAD-IA family hydrolase</fullName>
    </submittedName>
</protein>
<dbReference type="InterPro" id="IPR006439">
    <property type="entry name" value="HAD-SF_hydro_IA"/>
</dbReference>
<dbReference type="InterPro" id="IPR041492">
    <property type="entry name" value="HAD_2"/>
</dbReference>
<reference evidence="1 2" key="1">
    <citation type="submission" date="2023-08" db="EMBL/GenBank/DDBJ databases">
        <title>Alcaligenaceae gen. nov., a novel taxon isolated from the sludge of Yixing Pesticide Factory.</title>
        <authorList>
            <person name="Ruan L."/>
        </authorList>
    </citation>
    <scope>NUCLEOTIDE SEQUENCE [LARGE SCALE GENOMIC DNA]</scope>
    <source>
        <strain evidence="1 2">LG-2</strain>
    </source>
</reference>
<dbReference type="SFLD" id="SFLDS00003">
    <property type="entry name" value="Haloacid_Dehalogenase"/>
    <property type="match status" value="1"/>
</dbReference>
<dbReference type="RefSeq" id="WP_347286457.1">
    <property type="nucleotide sequence ID" value="NZ_JAUZQE010000005.1"/>
</dbReference>
<dbReference type="Pfam" id="PF13419">
    <property type="entry name" value="HAD_2"/>
    <property type="match status" value="1"/>
</dbReference>
<dbReference type="SFLD" id="SFLDG01135">
    <property type="entry name" value="C1.5.6:_HAD__Beta-PGM__Phospha"/>
    <property type="match status" value="1"/>
</dbReference>
<keyword evidence="1" id="KW-0378">Hydrolase</keyword>
<keyword evidence="2" id="KW-1185">Reference proteome</keyword>
<accession>A0ABU1D421</accession>
<dbReference type="InterPro" id="IPR023198">
    <property type="entry name" value="PGP-like_dom2"/>
</dbReference>
<dbReference type="NCBIfam" id="TIGR01509">
    <property type="entry name" value="HAD-SF-IA-v3"/>
    <property type="match status" value="1"/>
</dbReference>
<dbReference type="PANTHER" id="PTHR43434:SF24">
    <property type="entry name" value="HYDROLASE-RELATED"/>
    <property type="match status" value="1"/>
</dbReference>
<dbReference type="EMBL" id="JAUZQE010000005">
    <property type="protein sequence ID" value="MDR4125032.1"/>
    <property type="molecule type" value="Genomic_DNA"/>
</dbReference>
<dbReference type="Gene3D" id="1.10.150.240">
    <property type="entry name" value="Putative phosphatase, domain 2"/>
    <property type="match status" value="1"/>
</dbReference>
<evidence type="ECO:0000313" key="1">
    <source>
        <dbReference type="EMBL" id="MDR4125032.1"/>
    </source>
</evidence>
<dbReference type="Proteomes" id="UP001232156">
    <property type="component" value="Unassembled WGS sequence"/>
</dbReference>